<feature type="transmembrane region" description="Helical" evidence="1">
    <location>
        <begin position="101"/>
        <end position="125"/>
    </location>
</feature>
<dbReference type="Proteomes" id="UP000289758">
    <property type="component" value="Unassembled WGS sequence"/>
</dbReference>
<dbReference type="AlphaFoldDB" id="A0A4Q1AQZ4"/>
<evidence type="ECO:0000313" key="2">
    <source>
        <dbReference type="EMBL" id="RXK05187.1"/>
    </source>
</evidence>
<keyword evidence="1" id="KW-0472">Membrane</keyword>
<keyword evidence="3" id="KW-1185">Reference proteome</keyword>
<sequence length="271" mass="30812">MDSLPLEEPKNKYSYVFKRTFDLIFKKKNELAKVLLIPFILLLICEYFSKAIIMYSNIYIFAFVYIAITVVMSVLIHRIILLNEEVSFTHFLKFFSADLKFFFKTLLLIVFGAIIGGILFLLTNFSERLLYDILDLKGILIYSTLIKIVVFLFLAVVFSRLSLVFPAISIDKPIGFVDAFVISSKYKTFVFLNVIIIPVLLGALIGGVYGIVIGFLMGIISPKLSVLSSLVSVFITIFSIGFISVTYEYIMSKNEEEKIVEDDEESEAILI</sequence>
<feature type="transmembrane region" description="Helical" evidence="1">
    <location>
        <begin position="59"/>
        <end position="80"/>
    </location>
</feature>
<keyword evidence="1" id="KW-0812">Transmembrane</keyword>
<dbReference type="RefSeq" id="WP_129087411.1">
    <property type="nucleotide sequence ID" value="NZ_CP053836.1"/>
</dbReference>
<dbReference type="EMBL" id="PDKK01000007">
    <property type="protein sequence ID" value="RXK05187.1"/>
    <property type="molecule type" value="Genomic_DNA"/>
</dbReference>
<proteinExistence type="predicted"/>
<feature type="transmembrane region" description="Helical" evidence="1">
    <location>
        <begin position="226"/>
        <end position="250"/>
    </location>
</feature>
<name>A0A4Q1AQZ4_9BACT</name>
<reference evidence="2 3" key="1">
    <citation type="submission" date="2017-10" db="EMBL/GenBank/DDBJ databases">
        <title>Genomics of the genus Arcobacter.</title>
        <authorList>
            <person name="Perez-Cataluna A."/>
            <person name="Figueras M.J."/>
        </authorList>
    </citation>
    <scope>NUCLEOTIDE SEQUENCE [LARGE SCALE GENOMIC DNA]</scope>
    <source>
        <strain evidence="2 3">CECT 8441</strain>
    </source>
</reference>
<accession>A0A4Q1AQZ4</accession>
<organism evidence="2 3">
    <name type="scientific">Halarcobacter ebronensis</name>
    <dbReference type="NCBI Taxonomy" id="1462615"/>
    <lineage>
        <taxon>Bacteria</taxon>
        <taxon>Pseudomonadati</taxon>
        <taxon>Campylobacterota</taxon>
        <taxon>Epsilonproteobacteria</taxon>
        <taxon>Campylobacterales</taxon>
        <taxon>Arcobacteraceae</taxon>
        <taxon>Halarcobacter</taxon>
    </lineage>
</organism>
<dbReference type="OrthoDB" id="5365276at2"/>
<feature type="transmembrane region" description="Helical" evidence="1">
    <location>
        <begin position="189"/>
        <end position="220"/>
    </location>
</feature>
<evidence type="ECO:0000313" key="3">
    <source>
        <dbReference type="Proteomes" id="UP000289758"/>
    </source>
</evidence>
<gene>
    <name evidence="2" type="ORF">CRV07_09235</name>
</gene>
<evidence type="ECO:0000256" key="1">
    <source>
        <dbReference type="SAM" id="Phobius"/>
    </source>
</evidence>
<comment type="caution">
    <text evidence="2">The sequence shown here is derived from an EMBL/GenBank/DDBJ whole genome shotgun (WGS) entry which is preliminary data.</text>
</comment>
<feature type="transmembrane region" description="Helical" evidence="1">
    <location>
        <begin position="145"/>
        <end position="168"/>
    </location>
</feature>
<protein>
    <submittedName>
        <fullName evidence="2">Uncharacterized protein</fullName>
    </submittedName>
</protein>
<feature type="transmembrane region" description="Helical" evidence="1">
    <location>
        <begin position="34"/>
        <end position="53"/>
    </location>
</feature>
<keyword evidence="1" id="KW-1133">Transmembrane helix</keyword>